<protein>
    <submittedName>
        <fullName evidence="1">Uncharacterized protein</fullName>
    </submittedName>
</protein>
<dbReference type="EMBL" id="GBXM01040870">
    <property type="protein sequence ID" value="JAH67707.1"/>
    <property type="molecule type" value="Transcribed_RNA"/>
</dbReference>
<reference evidence="1" key="1">
    <citation type="submission" date="2014-11" db="EMBL/GenBank/DDBJ databases">
        <authorList>
            <person name="Amaro Gonzalez C."/>
        </authorList>
    </citation>
    <scope>NUCLEOTIDE SEQUENCE</scope>
</reference>
<reference evidence="1" key="2">
    <citation type="journal article" date="2015" name="Fish Shellfish Immunol.">
        <title>Early steps in the European eel (Anguilla anguilla)-Vibrio vulnificus interaction in the gills: Role of the RtxA13 toxin.</title>
        <authorList>
            <person name="Callol A."/>
            <person name="Pajuelo D."/>
            <person name="Ebbesson L."/>
            <person name="Teles M."/>
            <person name="MacKenzie S."/>
            <person name="Amaro C."/>
        </authorList>
    </citation>
    <scope>NUCLEOTIDE SEQUENCE</scope>
</reference>
<sequence>MRLVVSRMRWSWRKRRKKRMSLIKSVMTMNLLEVITVSSLASLPLSARLVLSFVNTITLKSLFADSRE</sequence>
<evidence type="ECO:0000313" key="1">
    <source>
        <dbReference type="EMBL" id="JAH73905.1"/>
    </source>
</evidence>
<proteinExistence type="predicted"/>
<name>A0A0E9V8Y1_ANGAN</name>
<dbReference type="AlphaFoldDB" id="A0A0E9V8Y1"/>
<dbReference type="EMBL" id="GBXM01034672">
    <property type="protein sequence ID" value="JAH73905.1"/>
    <property type="molecule type" value="Transcribed_RNA"/>
</dbReference>
<accession>A0A0E9V8Y1</accession>
<organism evidence="1">
    <name type="scientific">Anguilla anguilla</name>
    <name type="common">European freshwater eel</name>
    <name type="synonym">Muraena anguilla</name>
    <dbReference type="NCBI Taxonomy" id="7936"/>
    <lineage>
        <taxon>Eukaryota</taxon>
        <taxon>Metazoa</taxon>
        <taxon>Chordata</taxon>
        <taxon>Craniata</taxon>
        <taxon>Vertebrata</taxon>
        <taxon>Euteleostomi</taxon>
        <taxon>Actinopterygii</taxon>
        <taxon>Neopterygii</taxon>
        <taxon>Teleostei</taxon>
        <taxon>Anguilliformes</taxon>
        <taxon>Anguillidae</taxon>
        <taxon>Anguilla</taxon>
    </lineage>
</organism>